<dbReference type="InterPro" id="IPR024690">
    <property type="entry name" value="CN_hydtase_beta_dom_C"/>
</dbReference>
<dbReference type="Pfam" id="PF02211">
    <property type="entry name" value="NHase_beta_C"/>
    <property type="match status" value="1"/>
</dbReference>
<dbReference type="InterPro" id="IPR003168">
    <property type="entry name" value="Nitrile_hydratase_bsu"/>
</dbReference>
<evidence type="ECO:0000313" key="9">
    <source>
        <dbReference type="Proteomes" id="UP001595799"/>
    </source>
</evidence>
<dbReference type="InterPro" id="IPR042262">
    <property type="entry name" value="CN_hydtase_beta_C"/>
</dbReference>
<dbReference type="RefSeq" id="WP_382421319.1">
    <property type="nucleotide sequence ID" value="NZ_JBHSCW010000003.1"/>
</dbReference>
<feature type="domain" description="Nitrile hydratase beta subunit-like N-terminal" evidence="7">
    <location>
        <begin position="1"/>
        <end position="107"/>
    </location>
</feature>
<keyword evidence="9" id="KW-1185">Reference proteome</keyword>
<protein>
    <recommendedName>
        <fullName evidence="5">Nitrile hydratase subunit beta</fullName>
        <shortName evidence="5">NHase</shortName>
        <ecNumber evidence="5">4.2.1.84</ecNumber>
    </recommendedName>
</protein>
<evidence type="ECO:0000256" key="2">
    <source>
        <dbReference type="ARBA" id="ARBA00009098"/>
    </source>
</evidence>
<name>A0ABV8UI78_9PROT</name>
<comment type="catalytic activity">
    <reaction evidence="4 5">
        <text>an aliphatic primary amide = an aliphatic nitrile + H2O</text>
        <dbReference type="Rhea" id="RHEA:12673"/>
        <dbReference type="ChEBI" id="CHEBI:15377"/>
        <dbReference type="ChEBI" id="CHEBI:65285"/>
        <dbReference type="ChEBI" id="CHEBI:80291"/>
        <dbReference type="EC" id="4.2.1.84"/>
    </reaction>
</comment>
<evidence type="ECO:0000256" key="1">
    <source>
        <dbReference type="ARBA" id="ARBA00004042"/>
    </source>
</evidence>
<comment type="function">
    <text evidence="1 5">NHase catalyzes the hydration of various nitrile compounds to the corresponding amides.</text>
</comment>
<dbReference type="NCBIfam" id="TIGR03888">
    <property type="entry name" value="nitrile_beta"/>
    <property type="match status" value="1"/>
</dbReference>
<dbReference type="PIRSF" id="PIRSF001427">
    <property type="entry name" value="NHase_beta"/>
    <property type="match status" value="1"/>
</dbReference>
<dbReference type="Gene3D" id="1.10.472.20">
    <property type="entry name" value="Nitrile hydratase, beta subunit"/>
    <property type="match status" value="1"/>
</dbReference>
<evidence type="ECO:0000256" key="3">
    <source>
        <dbReference type="ARBA" id="ARBA00023239"/>
    </source>
</evidence>
<sequence>MNGVHDMGGMHGFGPIPIEEDEPIFHEDWEARALAMTLALAGWQRWNLDRSRYAREALPPADYLSMSYYERWVAALVDLAVENGLLSGEELRQGRAALDAERSDPPVTADRVRAILSRGVPTAREVSAVPRFSVGDAVRTRNIHPAGHTRLPRYARDKCGEVALHHGAHVFADAHAMGQGEQPQHLYTVRFSARELWGDEASPKDSVHIDLWEPHLDAR</sequence>
<evidence type="ECO:0000256" key="5">
    <source>
        <dbReference type="PIRNR" id="PIRNR001427"/>
    </source>
</evidence>
<comment type="similarity">
    <text evidence="2 5">Belongs to the nitrile hydratase subunit beta family.</text>
</comment>
<gene>
    <name evidence="8" type="primary">nthB</name>
    <name evidence="8" type="ORF">ACFOW6_05420</name>
</gene>
<evidence type="ECO:0000259" key="7">
    <source>
        <dbReference type="Pfam" id="PF21006"/>
    </source>
</evidence>
<reference evidence="9" key="1">
    <citation type="journal article" date="2019" name="Int. J. Syst. Evol. Microbiol.">
        <title>The Global Catalogue of Microorganisms (GCM) 10K type strain sequencing project: providing services to taxonomists for standard genome sequencing and annotation.</title>
        <authorList>
            <consortium name="The Broad Institute Genomics Platform"/>
            <consortium name="The Broad Institute Genome Sequencing Center for Infectious Disease"/>
            <person name="Wu L."/>
            <person name="Ma J."/>
        </authorList>
    </citation>
    <scope>NUCLEOTIDE SEQUENCE [LARGE SCALE GENOMIC DNA]</scope>
    <source>
        <strain evidence="9">CECT 8472</strain>
    </source>
</reference>
<dbReference type="SUPFAM" id="SSF50090">
    <property type="entry name" value="Electron transport accessory proteins"/>
    <property type="match status" value="1"/>
</dbReference>
<dbReference type="Proteomes" id="UP001595799">
    <property type="component" value="Unassembled WGS sequence"/>
</dbReference>
<accession>A0ABV8UI78</accession>
<evidence type="ECO:0000256" key="4">
    <source>
        <dbReference type="ARBA" id="ARBA00044877"/>
    </source>
</evidence>
<dbReference type="Pfam" id="PF21006">
    <property type="entry name" value="NHase_beta_N"/>
    <property type="match status" value="1"/>
</dbReference>
<dbReference type="InterPro" id="IPR008990">
    <property type="entry name" value="Elect_transpt_acc-like_dom_sf"/>
</dbReference>
<keyword evidence="3 5" id="KW-0456">Lyase</keyword>
<evidence type="ECO:0000313" key="8">
    <source>
        <dbReference type="EMBL" id="MFC4350977.1"/>
    </source>
</evidence>
<dbReference type="GO" id="GO:0018822">
    <property type="term" value="F:nitrile hydratase activity"/>
    <property type="evidence" value="ECO:0007669"/>
    <property type="project" value="UniProtKB-EC"/>
</dbReference>
<evidence type="ECO:0000259" key="6">
    <source>
        <dbReference type="Pfam" id="PF02211"/>
    </source>
</evidence>
<dbReference type="EC" id="4.2.1.84" evidence="5"/>
<organism evidence="8 9">
    <name type="scientific">Fodinicurvata halophila</name>
    <dbReference type="NCBI Taxonomy" id="1419723"/>
    <lineage>
        <taxon>Bacteria</taxon>
        <taxon>Pseudomonadati</taxon>
        <taxon>Pseudomonadota</taxon>
        <taxon>Alphaproteobacteria</taxon>
        <taxon>Rhodospirillales</taxon>
        <taxon>Rhodovibrionaceae</taxon>
        <taxon>Fodinicurvata</taxon>
    </lineage>
</organism>
<dbReference type="EMBL" id="JBHSCW010000003">
    <property type="protein sequence ID" value="MFC4350977.1"/>
    <property type="molecule type" value="Genomic_DNA"/>
</dbReference>
<dbReference type="Gene3D" id="2.30.30.50">
    <property type="match status" value="1"/>
</dbReference>
<proteinExistence type="inferred from homology"/>
<feature type="domain" description="Nitrile hydratase beta subunit" evidence="6">
    <location>
        <begin position="122"/>
        <end position="217"/>
    </location>
</feature>
<dbReference type="InterPro" id="IPR049054">
    <property type="entry name" value="CN_hydtase_beta-like_N"/>
</dbReference>
<comment type="caution">
    <text evidence="8">The sequence shown here is derived from an EMBL/GenBank/DDBJ whole genome shotgun (WGS) entry which is preliminary data.</text>
</comment>